<gene>
    <name evidence="1" type="ORF">GSOID_T00026770001</name>
</gene>
<dbReference type="EMBL" id="FN657756">
    <property type="protein sequence ID" value="CBY43026.1"/>
    <property type="molecule type" value="Genomic_DNA"/>
</dbReference>
<proteinExistence type="predicted"/>
<dbReference type="AlphaFoldDB" id="E4Z5P8"/>
<organism evidence="1">
    <name type="scientific">Oikopleura dioica</name>
    <name type="common">Tunicate</name>
    <dbReference type="NCBI Taxonomy" id="34765"/>
    <lineage>
        <taxon>Eukaryota</taxon>
        <taxon>Metazoa</taxon>
        <taxon>Chordata</taxon>
        <taxon>Tunicata</taxon>
        <taxon>Appendicularia</taxon>
        <taxon>Copelata</taxon>
        <taxon>Oikopleuridae</taxon>
        <taxon>Oikopleura</taxon>
    </lineage>
</organism>
<dbReference type="Proteomes" id="UP000011014">
    <property type="component" value="Unassembled WGS sequence"/>
</dbReference>
<accession>E4Z5P8</accession>
<reference evidence="1" key="1">
    <citation type="journal article" date="2010" name="Science">
        <title>Plasticity of animal genome architecture unmasked by rapid evolution of a pelagic tunicate.</title>
        <authorList>
            <person name="Denoeud F."/>
            <person name="Henriet S."/>
            <person name="Mungpakdee S."/>
            <person name="Aury J.M."/>
            <person name="Da Silva C."/>
            <person name="Brinkmann H."/>
            <person name="Mikhaleva J."/>
            <person name="Olsen L.C."/>
            <person name="Jubin C."/>
            <person name="Canestro C."/>
            <person name="Bouquet J.M."/>
            <person name="Danks G."/>
            <person name="Poulain J."/>
            <person name="Campsteijn C."/>
            <person name="Adamski M."/>
            <person name="Cross I."/>
            <person name="Yadetie F."/>
            <person name="Muffato M."/>
            <person name="Louis A."/>
            <person name="Butcher S."/>
            <person name="Tsagkogeorga G."/>
            <person name="Konrad A."/>
            <person name="Singh S."/>
            <person name="Jensen M.F."/>
            <person name="Cong E.H."/>
            <person name="Eikeseth-Otteraa H."/>
            <person name="Noel B."/>
            <person name="Anthouard V."/>
            <person name="Porcel B.M."/>
            <person name="Kachouri-Lafond R."/>
            <person name="Nishino A."/>
            <person name="Ugolini M."/>
            <person name="Chourrout P."/>
            <person name="Nishida H."/>
            <person name="Aasland R."/>
            <person name="Huzurbazar S."/>
            <person name="Westhof E."/>
            <person name="Delsuc F."/>
            <person name="Lehrach H."/>
            <person name="Reinhardt R."/>
            <person name="Weissenbach J."/>
            <person name="Roy S.W."/>
            <person name="Artiguenave F."/>
            <person name="Postlethwait J.H."/>
            <person name="Manak J.R."/>
            <person name="Thompson E.M."/>
            <person name="Jaillon O."/>
            <person name="Du Pasquier L."/>
            <person name="Boudinot P."/>
            <person name="Liberles D.A."/>
            <person name="Volff J.N."/>
            <person name="Philippe H."/>
            <person name="Lenhard B."/>
            <person name="Roest Crollius H."/>
            <person name="Wincker P."/>
            <person name="Chourrout D."/>
        </authorList>
    </citation>
    <scope>NUCLEOTIDE SEQUENCE [LARGE SCALE GENOMIC DNA]</scope>
</reference>
<protein>
    <submittedName>
        <fullName evidence="1">Uncharacterized protein</fullName>
    </submittedName>
</protein>
<name>E4Z5P8_OIKDI</name>
<sequence length="22" mass="2628">DFHLIIFRQICKNALRAKNGRN</sequence>
<evidence type="ECO:0000313" key="1">
    <source>
        <dbReference type="EMBL" id="CBY43026.1"/>
    </source>
</evidence>
<feature type="non-terminal residue" evidence="1">
    <location>
        <position position="1"/>
    </location>
</feature>